<evidence type="ECO:0000256" key="1">
    <source>
        <dbReference type="ARBA" id="ARBA00022603"/>
    </source>
</evidence>
<dbReference type="EMBL" id="BNCO01000054">
    <property type="protein sequence ID" value="GIL62984.1"/>
    <property type="molecule type" value="Genomic_DNA"/>
</dbReference>
<keyword evidence="2" id="KW-0808">Transferase</keyword>
<feature type="region of interest" description="Disordered" evidence="3">
    <location>
        <begin position="56"/>
        <end position="88"/>
    </location>
</feature>
<organism evidence="4 5">
    <name type="scientific">Volvox africanus</name>
    <dbReference type="NCBI Taxonomy" id="51714"/>
    <lineage>
        <taxon>Eukaryota</taxon>
        <taxon>Viridiplantae</taxon>
        <taxon>Chlorophyta</taxon>
        <taxon>core chlorophytes</taxon>
        <taxon>Chlorophyceae</taxon>
        <taxon>CS clade</taxon>
        <taxon>Chlamydomonadales</taxon>
        <taxon>Volvocaceae</taxon>
        <taxon>Volvox</taxon>
    </lineage>
</organism>
<dbReference type="GO" id="GO:0032259">
    <property type="term" value="P:methylation"/>
    <property type="evidence" value="ECO:0007669"/>
    <property type="project" value="UniProtKB-KW"/>
</dbReference>
<dbReference type="AlphaFoldDB" id="A0A8J4F754"/>
<dbReference type="Gene3D" id="3.40.50.150">
    <property type="entry name" value="Vaccinia Virus protein VP39"/>
    <property type="match status" value="1"/>
</dbReference>
<dbReference type="SUPFAM" id="SSF53335">
    <property type="entry name" value="S-adenosyl-L-methionine-dependent methyltransferases"/>
    <property type="match status" value="1"/>
</dbReference>
<gene>
    <name evidence="4" type="ORF">Vafri_17152</name>
</gene>
<dbReference type="InterPro" id="IPR007213">
    <property type="entry name" value="Ppm1/Ppm2/Tcmp"/>
</dbReference>
<dbReference type="PANTHER" id="PTHR43619:SF2">
    <property type="entry name" value="S-ADENOSYL-L-METHIONINE-DEPENDENT METHYLTRANSFERASES SUPERFAMILY PROTEIN"/>
    <property type="match status" value="1"/>
</dbReference>
<evidence type="ECO:0000313" key="4">
    <source>
        <dbReference type="EMBL" id="GIL62984.1"/>
    </source>
</evidence>
<feature type="compositionally biased region" description="Low complexity" evidence="3">
    <location>
        <begin position="267"/>
        <end position="280"/>
    </location>
</feature>
<evidence type="ECO:0000256" key="3">
    <source>
        <dbReference type="SAM" id="MobiDB-lite"/>
    </source>
</evidence>
<name>A0A8J4F754_9CHLO</name>
<feature type="region of interest" description="Disordered" evidence="3">
    <location>
        <begin position="425"/>
        <end position="446"/>
    </location>
</feature>
<evidence type="ECO:0000313" key="5">
    <source>
        <dbReference type="Proteomes" id="UP000747399"/>
    </source>
</evidence>
<sequence length="499" mass="52523">MSYSVRHFSYVNWVQRLDCRRRMVCVVRVSHAPNAARSSLSTRSYLHTTIKRVAKKQTQTQHAATHPRAATPCAANGQPPALQGTPDSRSLLPLWVSQRIAGARAAESRRRAEEGDSCDPPLFLDPYADLLAGWQQHQHQKTPAAAAVQDGDDDVRGRAMDVIATAHVDRLLLNATALSAVNRITQGDYRQVVLLGDAMDTRPFRLPLAPGTAIFMVAPEAVHAAAAAALASEDAAAIADAVSAAASEPTSTGRGNSEGPEDGDVGGSAAAPETEAVAAAAGGGSEGQGLALGRDRKSTGLVSGRQRNRLRGPRPPPGCLLRRVSLGFQAGADFSALPDALAAAGFRADRLSVWAVQGLEGLGLAYQDLVSLLAEVAHCAAYHSLVLGELPPMSYSQAANALAEVGLLGAPLAFGAPHSSYGRWRPEWGDGDGDGDGAESKSSSAESVVSEACQRRPCANQRWLFAAQQIRLSAAQMDTYAAHRAAAEDADEDFQDNFS</sequence>
<dbReference type="InterPro" id="IPR029063">
    <property type="entry name" value="SAM-dependent_MTases_sf"/>
</dbReference>
<dbReference type="PANTHER" id="PTHR43619">
    <property type="entry name" value="S-ADENOSYL-L-METHIONINE-DEPENDENT METHYLTRANSFERASE YKTD-RELATED"/>
    <property type="match status" value="1"/>
</dbReference>
<accession>A0A8J4F754</accession>
<dbReference type="Pfam" id="PF04072">
    <property type="entry name" value="LCM"/>
    <property type="match status" value="1"/>
</dbReference>
<proteinExistence type="predicted"/>
<keyword evidence="1" id="KW-0489">Methyltransferase</keyword>
<dbReference type="GO" id="GO:0008168">
    <property type="term" value="F:methyltransferase activity"/>
    <property type="evidence" value="ECO:0007669"/>
    <property type="project" value="UniProtKB-KW"/>
</dbReference>
<evidence type="ECO:0000256" key="2">
    <source>
        <dbReference type="ARBA" id="ARBA00022679"/>
    </source>
</evidence>
<reference evidence="4" key="1">
    <citation type="journal article" date="2021" name="Proc. Natl. Acad. Sci. U.S.A.">
        <title>Three genomes in the algal genus Volvox reveal the fate of a haploid sex-determining region after a transition to homothallism.</title>
        <authorList>
            <person name="Yamamoto K."/>
            <person name="Hamaji T."/>
            <person name="Kawai-Toyooka H."/>
            <person name="Matsuzaki R."/>
            <person name="Takahashi F."/>
            <person name="Nishimura Y."/>
            <person name="Kawachi M."/>
            <person name="Noguchi H."/>
            <person name="Minakuchi Y."/>
            <person name="Umen J.G."/>
            <person name="Toyoda A."/>
            <person name="Nozaki H."/>
        </authorList>
    </citation>
    <scope>NUCLEOTIDE SEQUENCE</scope>
    <source>
        <strain evidence="4">NIES-3780</strain>
    </source>
</reference>
<keyword evidence="5" id="KW-1185">Reference proteome</keyword>
<protein>
    <submittedName>
        <fullName evidence="4">Uncharacterized protein</fullName>
    </submittedName>
</protein>
<dbReference type="Proteomes" id="UP000747399">
    <property type="component" value="Unassembled WGS sequence"/>
</dbReference>
<feature type="region of interest" description="Disordered" evidence="3">
    <location>
        <begin position="245"/>
        <end position="318"/>
    </location>
</feature>
<comment type="caution">
    <text evidence="4">The sequence shown here is derived from an EMBL/GenBank/DDBJ whole genome shotgun (WGS) entry which is preliminary data.</text>
</comment>